<dbReference type="GO" id="GO:0000727">
    <property type="term" value="P:double-strand break repair via break-induced replication"/>
    <property type="evidence" value="ECO:0007669"/>
    <property type="project" value="TreeGrafter"/>
</dbReference>
<dbReference type="FunFam" id="1.20.58.1020:FF:000001">
    <property type="entry name" value="DNA replication complex GINS protein PSF2"/>
    <property type="match status" value="1"/>
</dbReference>
<dbReference type="CDD" id="cd11712">
    <property type="entry name" value="GINS_A_psf2"/>
    <property type="match status" value="1"/>
</dbReference>
<evidence type="ECO:0000259" key="6">
    <source>
        <dbReference type="Pfam" id="PF05916"/>
    </source>
</evidence>
<dbReference type="PANTHER" id="PTHR12772">
    <property type="entry name" value="DNA REPLICATION COMPLEX GINS PROTEIN PSF2"/>
    <property type="match status" value="1"/>
</dbReference>
<accession>A0A433TZ55</accession>
<evidence type="ECO:0000259" key="7">
    <source>
        <dbReference type="Pfam" id="PF25005"/>
    </source>
</evidence>
<proteinExistence type="inferred from homology"/>
<dbReference type="Pfam" id="PF05916">
    <property type="entry name" value="Sld5"/>
    <property type="match status" value="1"/>
</dbReference>
<evidence type="ECO:0000256" key="4">
    <source>
        <dbReference type="ARBA" id="ARBA00023242"/>
    </source>
</evidence>
<evidence type="ECO:0000256" key="2">
    <source>
        <dbReference type="ARBA" id="ARBA00010565"/>
    </source>
</evidence>
<reference evidence="8 9" key="1">
    <citation type="submission" date="2019-01" db="EMBL/GenBank/DDBJ databases">
        <title>A draft genome assembly of the solar-powered sea slug Elysia chlorotica.</title>
        <authorList>
            <person name="Cai H."/>
            <person name="Li Q."/>
            <person name="Fang X."/>
            <person name="Li J."/>
            <person name="Curtis N.E."/>
            <person name="Altenburger A."/>
            <person name="Shibata T."/>
            <person name="Feng M."/>
            <person name="Maeda T."/>
            <person name="Schwartz J.A."/>
            <person name="Shigenobu S."/>
            <person name="Lundholm N."/>
            <person name="Nishiyama T."/>
            <person name="Yang H."/>
            <person name="Hasebe M."/>
            <person name="Li S."/>
            <person name="Pierce S.K."/>
            <person name="Wang J."/>
        </authorList>
    </citation>
    <scope>NUCLEOTIDE SEQUENCE [LARGE SCALE GENOMIC DNA]</scope>
    <source>
        <strain evidence="8">EC2010</strain>
        <tissue evidence="8">Whole organism of an adult</tissue>
    </source>
</reference>
<dbReference type="GO" id="GO:0071162">
    <property type="term" value="C:CMG complex"/>
    <property type="evidence" value="ECO:0007669"/>
    <property type="project" value="UniProtKB-ARBA"/>
</dbReference>
<evidence type="ECO:0000256" key="5">
    <source>
        <dbReference type="ARBA" id="ARBA00030871"/>
    </source>
</evidence>
<dbReference type="Gene3D" id="1.20.58.1020">
    <property type="match status" value="1"/>
</dbReference>
<dbReference type="GO" id="GO:0006260">
    <property type="term" value="P:DNA replication"/>
    <property type="evidence" value="ECO:0007669"/>
    <property type="project" value="UniProtKB-KW"/>
</dbReference>
<sequence>LSLISAQTAPFPESQLKKRNLGDKQVDLRQIILTAMDPSEVEFLAEKEHVKIVPNFTQDTIYLISGDIGPFMAGLPVSVPLWLAINLKQRQKCRIVPPDWMALEVLQEKKQAEMDSRFFTEMPSPFYIEITQLLLQCATDDIPRADEIRTLIKDIWDLRIAKLRSSIDVFIKSEESHAKLNFLTLMEINTVREFLTKGLDHMHQLKSNLSGGGMATNSQFL</sequence>
<dbReference type="Pfam" id="PF25005">
    <property type="entry name" value="PSF2_N"/>
    <property type="match status" value="1"/>
</dbReference>
<organism evidence="8 9">
    <name type="scientific">Elysia chlorotica</name>
    <name type="common">Eastern emerald elysia</name>
    <name type="synonym">Sea slug</name>
    <dbReference type="NCBI Taxonomy" id="188477"/>
    <lineage>
        <taxon>Eukaryota</taxon>
        <taxon>Metazoa</taxon>
        <taxon>Spiralia</taxon>
        <taxon>Lophotrochozoa</taxon>
        <taxon>Mollusca</taxon>
        <taxon>Gastropoda</taxon>
        <taxon>Heterobranchia</taxon>
        <taxon>Euthyneura</taxon>
        <taxon>Panpulmonata</taxon>
        <taxon>Sacoglossa</taxon>
        <taxon>Placobranchoidea</taxon>
        <taxon>Plakobranchidae</taxon>
        <taxon>Elysia</taxon>
    </lineage>
</organism>
<protein>
    <recommendedName>
        <fullName evidence="5">GINS complex subunit 2</fullName>
    </recommendedName>
</protein>
<comment type="similarity">
    <text evidence="2">Belongs to the GINS2/PSF2 family.</text>
</comment>
<keyword evidence="4" id="KW-0539">Nucleus</keyword>
<evidence type="ECO:0000313" key="8">
    <source>
        <dbReference type="EMBL" id="RUS86847.1"/>
    </source>
</evidence>
<dbReference type="GO" id="GO:0000811">
    <property type="term" value="C:GINS complex"/>
    <property type="evidence" value="ECO:0007669"/>
    <property type="project" value="TreeGrafter"/>
</dbReference>
<dbReference type="STRING" id="188477.A0A433TZ55"/>
<evidence type="ECO:0000256" key="1">
    <source>
        <dbReference type="ARBA" id="ARBA00004123"/>
    </source>
</evidence>
<dbReference type="Proteomes" id="UP000271974">
    <property type="component" value="Unassembled WGS sequence"/>
</dbReference>
<dbReference type="CDD" id="cd21694">
    <property type="entry name" value="GINS_B_Psf2"/>
    <property type="match status" value="1"/>
</dbReference>
<keyword evidence="9" id="KW-1185">Reference proteome</keyword>
<comment type="subcellular location">
    <subcellularLocation>
        <location evidence="1">Nucleus</location>
    </subcellularLocation>
</comment>
<dbReference type="EMBL" id="RQTK01000126">
    <property type="protein sequence ID" value="RUS86847.1"/>
    <property type="molecule type" value="Genomic_DNA"/>
</dbReference>
<dbReference type="SUPFAM" id="SSF160059">
    <property type="entry name" value="PriA/YqbF domain"/>
    <property type="match status" value="1"/>
</dbReference>
<comment type="caution">
    <text evidence="8">The sequence shown here is derived from an EMBL/GenBank/DDBJ whole genome shotgun (WGS) entry which is preliminary data.</text>
</comment>
<keyword evidence="3" id="KW-0235">DNA replication</keyword>
<dbReference type="SUPFAM" id="SSF158573">
    <property type="entry name" value="GINS helical bundle-like"/>
    <property type="match status" value="1"/>
</dbReference>
<dbReference type="FunFam" id="3.40.5.50:FF:000001">
    <property type="entry name" value="DNA replication complex GINS protein PSF2"/>
    <property type="match status" value="1"/>
</dbReference>
<dbReference type="PANTHER" id="PTHR12772:SF0">
    <property type="entry name" value="DNA REPLICATION COMPLEX GINS PROTEIN PSF2"/>
    <property type="match status" value="1"/>
</dbReference>
<dbReference type="InterPro" id="IPR036224">
    <property type="entry name" value="GINS_bundle-like_dom_sf"/>
</dbReference>
<dbReference type="InterPro" id="IPR056784">
    <property type="entry name" value="PSF2_N"/>
</dbReference>
<dbReference type="AlphaFoldDB" id="A0A433TZ55"/>
<dbReference type="InterPro" id="IPR007257">
    <property type="entry name" value="GINS_Psf2"/>
</dbReference>
<dbReference type="InterPro" id="IPR021151">
    <property type="entry name" value="GINS_A"/>
</dbReference>
<feature type="non-terminal residue" evidence="8">
    <location>
        <position position="1"/>
    </location>
</feature>
<evidence type="ECO:0000256" key="3">
    <source>
        <dbReference type="ARBA" id="ARBA00022705"/>
    </source>
</evidence>
<feature type="domain" description="DNA replication complex GINS protein PSF2 N-terminal" evidence="7">
    <location>
        <begin position="37"/>
        <end position="96"/>
    </location>
</feature>
<feature type="domain" description="GINS subunit" evidence="6">
    <location>
        <begin position="100"/>
        <end position="205"/>
    </location>
</feature>
<gene>
    <name evidence="8" type="ORF">EGW08_005384</name>
</gene>
<name>A0A433TZ55_ELYCH</name>
<dbReference type="Gene3D" id="3.40.5.50">
    <property type="match status" value="1"/>
</dbReference>
<evidence type="ECO:0000313" key="9">
    <source>
        <dbReference type="Proteomes" id="UP000271974"/>
    </source>
</evidence>
<dbReference type="OrthoDB" id="1938138at2759"/>